<dbReference type="Gene3D" id="3.20.20.300">
    <property type="entry name" value="Glycoside hydrolase, family 3, N-terminal domain"/>
    <property type="match status" value="1"/>
</dbReference>
<feature type="domain" description="F5/8 type C" evidence="5">
    <location>
        <begin position="1365"/>
        <end position="1518"/>
    </location>
</feature>
<evidence type="ECO:0000313" key="7">
    <source>
        <dbReference type="EMBL" id="MCG4611280.1"/>
    </source>
</evidence>
<evidence type="ECO:0000256" key="2">
    <source>
        <dbReference type="ARBA" id="ARBA00022801"/>
    </source>
</evidence>
<dbReference type="InterPro" id="IPR011081">
    <property type="entry name" value="Big_4"/>
</dbReference>
<keyword evidence="8" id="KW-1185">Reference proteome</keyword>
<feature type="chain" id="PRO_5046819812" evidence="4">
    <location>
        <begin position="27"/>
        <end position="1667"/>
    </location>
</feature>
<feature type="non-terminal residue" evidence="7">
    <location>
        <position position="1667"/>
    </location>
</feature>
<proteinExistence type="inferred from homology"/>
<dbReference type="InterPro" id="IPR036881">
    <property type="entry name" value="Glyco_hydro_3_C_sf"/>
</dbReference>
<dbReference type="InterPro" id="IPR002772">
    <property type="entry name" value="Glyco_hydro_3_C"/>
</dbReference>
<evidence type="ECO:0000256" key="4">
    <source>
        <dbReference type="SAM" id="SignalP"/>
    </source>
</evidence>
<gene>
    <name evidence="7" type="ORF">L0P57_10105</name>
</gene>
<dbReference type="InterPro" id="IPR005084">
    <property type="entry name" value="CBM6"/>
</dbReference>
<sequence>MKRVRQMIALLLAATIVSFSAVPAGAAEQTASGSRAVEVSTAGNVLADATITCSSEDSDHMANGEPTGPIAYLVDGDKSTRWAATSTGSQWIKFDFGEPQEIGSLIITWEAAYASDYSIQISDDDAEYTTVFHDTPSSKPDETPITIAQTCRYLKLTIDKGATGYPCSIYEMEVRDAGNIITALEDTTAETVIGTAPVLPEKVTATYADGKQSDVKVTWNPIPASNYNQVGTFEVLGSVSGTNLQVTCVVTVNPADESEYLRLAKKQVGGRVLAPSADYADEDAVAAAATEVAQEKITLGDTVANVSWVEDRYVLTLTNGEESWTLDPFTVSFPTERDESGRFDLMEERIEFARQIGDEGVILLKNENETLPLTENDQVAVFGRMQIDTIRGGLGAAYMNPAYEVNVLDGLRNVGVNVDETLAEVYETWCNDPANKKEEIIYTSDRFFPEMPLDEEMVKEASERNNKAVVVIGRIVGENNDMQNNKGGWLLTDDETKMLELVTKYFDQVTVVYNNGVVADMEFVEDMGIDALVFMGYGGQEGGNYVGDILSGRVTPSGKLTETVAKSFDAYPADEFSGSTTQKYTEDIFTGYRYFETFDPEYETVRYPFGYGLSYTDFEISDVSAQQVGTHIEVTATVTNVGDFYSGKEVLQVYYSAPQMGTGEAVLGKPGKVLAAFDKTGLLEPGESQTLTMTFPISDMASFDDTGVTGHKNAWLLEAGDYNIYVGNSIQDAGTRQVYTYNQPEMRVIDEDLTQLDTMLNERLLADGTYEELEVIDIPGQINIKDDVANQAEMENYKSAGAGVTETDGMLSIPANETVSYQLQVTKGGKYLLKFAYTNNGEAVKLNDVLDVFVGVGQVGIDDSVVLESGSGLETVAFQVGIPTGDISFDLTSKSDADIQWDSFTLERDNSADVIHNIPASGIGKVEGEDYVDASSGVRYEDFQDDGQGQPGRCLSNMRAGSRANYKLNVEETGTYRMVVHYAAVGETALNTTATFLINNITQAFDEGISFKNTAISGNTYYNFVDLEPLTVILPSGEATLTIESQIAAFPNIDYITFEKVEVRAAKAFAAANNVLAAAAEVPVTFEDVAENPELMDEFVSQLTINELATLGSGQGNVAPNTNTGSIGNIPSLGIPGVQTADGPTGVRLNDITTPIAWPSTNIMASSWNEELCEDYGLAFGKDIKAYDVNCILGPSINIQRNPLGGRNFEYYSEDPYLTGKLGAAVTRGIQSVGVATAVKHFAVNSTEYSRLASNSVISARAMREIYLKAFEMVIKEADPWSIMTSYNFVNGTKAAELEPMMNDIARGEWGYDGVFMTDWGNDSNIVKEVQAGGDVKMPSGDSSALVNAVNAGTLDRATLEAAATRLLNLALKTDSLREEDPIDHLAVGMPAEASNTESDANSPAGAVDGLMSTRWATGSVDPASQPWFQVDLGEVQDLGYLRISWEHAPQSYEIQVSDDGVAFTKIAEYTTTAASGAGNDSQEFDLTDVSGRYVKMQATELWDEWGASIYELEVYDTSYEPPVEEDDTYVVLTRNATVSGESTGLKEGDGVTVIANDAPQGYHFTGWSTVGLTLTSEQRVSPELNFTMPANNVILTADFAKDRTPAEPQLLTVQWSGNASMSVEGEAEKIIFTDVIYGAKVQPGEELTFTFTPTKDGFSGAQLNGE</sequence>
<dbReference type="PANTHER" id="PTHR42715:SF10">
    <property type="entry name" value="BETA-GLUCOSIDASE"/>
    <property type="match status" value="1"/>
</dbReference>
<evidence type="ECO:0000259" key="6">
    <source>
        <dbReference type="PROSITE" id="PS51175"/>
    </source>
</evidence>
<dbReference type="Proteomes" id="UP001298681">
    <property type="component" value="Unassembled WGS sequence"/>
</dbReference>
<dbReference type="Pfam" id="PF00754">
    <property type="entry name" value="F5_F8_type_C"/>
    <property type="match status" value="2"/>
</dbReference>
<dbReference type="InterPro" id="IPR001764">
    <property type="entry name" value="Glyco_hydro_3_N"/>
</dbReference>
<dbReference type="SUPFAM" id="SSF51445">
    <property type="entry name" value="(Trans)glycosidases"/>
    <property type="match status" value="1"/>
</dbReference>
<organism evidence="7 8">
    <name type="scientific">Anaeromassilibacillus senegalensis</name>
    <dbReference type="NCBI Taxonomy" id="1673717"/>
    <lineage>
        <taxon>Bacteria</taxon>
        <taxon>Bacillati</taxon>
        <taxon>Bacillota</taxon>
        <taxon>Clostridia</taxon>
        <taxon>Eubacteriales</taxon>
        <taxon>Acutalibacteraceae</taxon>
        <taxon>Anaeromassilibacillus</taxon>
    </lineage>
</organism>
<dbReference type="InterPro" id="IPR036962">
    <property type="entry name" value="Glyco_hydro_3_N_sf"/>
</dbReference>
<dbReference type="PRINTS" id="PR00133">
    <property type="entry name" value="GLHYDRLASE3"/>
</dbReference>
<comment type="similarity">
    <text evidence="1">Belongs to the glycosyl hydrolase 3 family.</text>
</comment>
<evidence type="ECO:0000313" key="8">
    <source>
        <dbReference type="Proteomes" id="UP001298681"/>
    </source>
</evidence>
<dbReference type="InterPro" id="IPR026891">
    <property type="entry name" value="Fn3-like"/>
</dbReference>
<dbReference type="InterPro" id="IPR000421">
    <property type="entry name" value="FA58C"/>
</dbReference>
<dbReference type="Pfam" id="PF01915">
    <property type="entry name" value="Glyco_hydro_3_C"/>
    <property type="match status" value="1"/>
</dbReference>
<dbReference type="InterPro" id="IPR008979">
    <property type="entry name" value="Galactose-bd-like_sf"/>
</dbReference>
<dbReference type="Gene3D" id="3.40.50.1700">
    <property type="entry name" value="Glycoside hydrolase family 3 C-terminal domain"/>
    <property type="match status" value="1"/>
</dbReference>
<dbReference type="Gene3D" id="2.60.40.10">
    <property type="entry name" value="Immunoglobulins"/>
    <property type="match status" value="1"/>
</dbReference>
<evidence type="ECO:0000256" key="3">
    <source>
        <dbReference type="ARBA" id="ARBA00023295"/>
    </source>
</evidence>
<accession>A0ABS9MKD9</accession>
<dbReference type="InterPro" id="IPR013783">
    <property type="entry name" value="Ig-like_fold"/>
</dbReference>
<dbReference type="SUPFAM" id="SSF49785">
    <property type="entry name" value="Galactose-binding domain-like"/>
    <property type="match status" value="3"/>
</dbReference>
<dbReference type="Pfam" id="PF07532">
    <property type="entry name" value="Big_4"/>
    <property type="match status" value="1"/>
</dbReference>
<dbReference type="PROSITE" id="PS50022">
    <property type="entry name" value="FA58C_3"/>
    <property type="match status" value="2"/>
</dbReference>
<comment type="caution">
    <text evidence="7">The sequence shown here is derived from an EMBL/GenBank/DDBJ whole genome shotgun (WGS) entry which is preliminary data.</text>
</comment>
<dbReference type="PROSITE" id="PS51175">
    <property type="entry name" value="CBM6"/>
    <property type="match status" value="1"/>
</dbReference>
<dbReference type="RefSeq" id="WP_237966950.1">
    <property type="nucleotide sequence ID" value="NZ_JAKNHQ010000013.1"/>
</dbReference>
<dbReference type="SUPFAM" id="SSF52279">
    <property type="entry name" value="Beta-D-glucan exohydrolase, C-terminal domain"/>
    <property type="match status" value="1"/>
</dbReference>
<protein>
    <submittedName>
        <fullName evidence="7">Discoidin domain-containing protein</fullName>
    </submittedName>
</protein>
<dbReference type="InterPro" id="IPR044060">
    <property type="entry name" value="Bacterial_rp_domain"/>
</dbReference>
<reference evidence="7 8" key="1">
    <citation type="submission" date="2022-01" db="EMBL/GenBank/DDBJ databases">
        <title>Collection of gut derived symbiotic bacterial strains cultured from healthy donors.</title>
        <authorList>
            <person name="Lin H."/>
            <person name="Kohout C."/>
            <person name="Waligurski E."/>
            <person name="Pamer E.G."/>
        </authorList>
    </citation>
    <scope>NUCLEOTIDE SEQUENCE [LARGE SCALE GENOMIC DNA]</scope>
    <source>
        <strain evidence="7 8">DFI.7.58</strain>
    </source>
</reference>
<dbReference type="Gene3D" id="2.60.120.260">
    <property type="entry name" value="Galactose-binding domain-like"/>
    <property type="match status" value="3"/>
</dbReference>
<evidence type="ECO:0000256" key="1">
    <source>
        <dbReference type="ARBA" id="ARBA00005336"/>
    </source>
</evidence>
<evidence type="ECO:0000259" key="5">
    <source>
        <dbReference type="PROSITE" id="PS50022"/>
    </source>
</evidence>
<dbReference type="Pfam" id="PF00933">
    <property type="entry name" value="Glyco_hydro_3"/>
    <property type="match status" value="1"/>
</dbReference>
<dbReference type="PANTHER" id="PTHR42715">
    <property type="entry name" value="BETA-GLUCOSIDASE"/>
    <property type="match status" value="1"/>
</dbReference>
<dbReference type="EMBL" id="JAKNHQ010000013">
    <property type="protein sequence ID" value="MCG4611280.1"/>
    <property type="molecule type" value="Genomic_DNA"/>
</dbReference>
<feature type="domain" description="CBM6" evidence="6">
    <location>
        <begin position="924"/>
        <end position="1059"/>
    </location>
</feature>
<dbReference type="Pfam" id="PF14310">
    <property type="entry name" value="Fn3-like"/>
    <property type="match status" value="1"/>
</dbReference>
<keyword evidence="3" id="KW-0326">Glycosidase</keyword>
<feature type="domain" description="F5/8 type C" evidence="5">
    <location>
        <begin position="34"/>
        <end position="177"/>
    </location>
</feature>
<keyword evidence="2" id="KW-0378">Hydrolase</keyword>
<name>A0ABS9MKD9_9FIRM</name>
<feature type="signal peptide" evidence="4">
    <location>
        <begin position="1"/>
        <end position="26"/>
    </location>
</feature>
<dbReference type="InterPro" id="IPR017853">
    <property type="entry name" value="GH"/>
</dbReference>
<dbReference type="InterPro" id="IPR050288">
    <property type="entry name" value="Cellulose_deg_GH3"/>
</dbReference>
<keyword evidence="4" id="KW-0732">Signal</keyword>
<dbReference type="SMART" id="SM01217">
    <property type="entry name" value="Fn3_like"/>
    <property type="match status" value="1"/>
</dbReference>
<dbReference type="Pfam" id="PF18998">
    <property type="entry name" value="Flg_new_2"/>
    <property type="match status" value="1"/>
</dbReference>